<dbReference type="GO" id="GO:0006629">
    <property type="term" value="P:lipid metabolic process"/>
    <property type="evidence" value="ECO:0007669"/>
    <property type="project" value="InterPro"/>
</dbReference>
<feature type="domain" description="Fungal lipase-type" evidence="1">
    <location>
        <begin position="67"/>
        <end position="197"/>
    </location>
</feature>
<protein>
    <recommendedName>
        <fullName evidence="1">Fungal lipase-type domain-containing protein</fullName>
    </recommendedName>
</protein>
<keyword evidence="3" id="KW-1185">Reference proteome</keyword>
<dbReference type="PANTHER" id="PTHR45856:SF24">
    <property type="entry name" value="FUNGAL LIPASE-LIKE DOMAIN-CONTAINING PROTEIN"/>
    <property type="match status" value="1"/>
</dbReference>
<dbReference type="InterPro" id="IPR051218">
    <property type="entry name" value="Sec_MonoDiacylglyc_Lipase"/>
</dbReference>
<organism evidence="2 3">
    <name type="scientific">Paenibacillus oryzisoli</name>
    <dbReference type="NCBI Taxonomy" id="1850517"/>
    <lineage>
        <taxon>Bacteria</taxon>
        <taxon>Bacillati</taxon>
        <taxon>Bacillota</taxon>
        <taxon>Bacilli</taxon>
        <taxon>Bacillales</taxon>
        <taxon>Paenibacillaceae</taxon>
        <taxon>Paenibacillus</taxon>
    </lineage>
</organism>
<evidence type="ECO:0000259" key="1">
    <source>
        <dbReference type="Pfam" id="PF01764"/>
    </source>
</evidence>
<dbReference type="SUPFAM" id="SSF53474">
    <property type="entry name" value="alpha/beta-Hydrolases"/>
    <property type="match status" value="1"/>
</dbReference>
<comment type="caution">
    <text evidence="2">The sequence shown here is derived from an EMBL/GenBank/DDBJ whole genome shotgun (WGS) entry which is preliminary data.</text>
</comment>
<accession>A0A198A3D1</accession>
<proteinExistence type="predicted"/>
<dbReference type="AlphaFoldDB" id="A0A198A3D1"/>
<dbReference type="CDD" id="cd00519">
    <property type="entry name" value="Lipase_3"/>
    <property type="match status" value="1"/>
</dbReference>
<dbReference type="InterPro" id="IPR002921">
    <property type="entry name" value="Fungal_lipase-type"/>
</dbReference>
<reference evidence="2 3" key="1">
    <citation type="submission" date="2016-05" db="EMBL/GenBank/DDBJ databases">
        <title>Paenibacillus sp. 1ZS3-15 nov., isolated from the rhizosphere soil.</title>
        <authorList>
            <person name="Zhang X.X."/>
            <person name="Zhang J."/>
        </authorList>
    </citation>
    <scope>NUCLEOTIDE SEQUENCE [LARGE SCALE GENOMIC DNA]</scope>
    <source>
        <strain evidence="2 3">1ZS3-15</strain>
    </source>
</reference>
<sequence length="267" mass="29290">MFNNSMDTRTALRLAAMCGQSYTQLAQGTESVILPAAYRIVTPFTANSAFGGRELFGFITESDSQIVIVFRGTSTTSDWISDAIARQTDYPYAKDGGLVHQGFLDIYQSARKQIVTAMSKLSPQKQLYLTGHSLGGSLATLCAADLATNTKFRDPSVYTFGSPRVGNTTFAGQFNRKTGPHYRVYNRNDMVPSLPPLVYKSPRTGDLYHYIHVKKAVELDFPTGSFAGNHAVSSYFTELAKLDPKYAKLLCAKTPGFCPEINGYSVP</sequence>
<dbReference type="STRING" id="1850517.A8708_13845"/>
<evidence type="ECO:0000313" key="3">
    <source>
        <dbReference type="Proteomes" id="UP000078454"/>
    </source>
</evidence>
<dbReference type="RefSeq" id="WP_068668014.1">
    <property type="nucleotide sequence ID" value="NZ_LYPB01000082.1"/>
</dbReference>
<dbReference type="Gene3D" id="3.40.50.1820">
    <property type="entry name" value="alpha/beta hydrolase"/>
    <property type="match status" value="1"/>
</dbReference>
<dbReference type="InterPro" id="IPR029058">
    <property type="entry name" value="AB_hydrolase_fold"/>
</dbReference>
<evidence type="ECO:0000313" key="2">
    <source>
        <dbReference type="EMBL" id="OAS15498.1"/>
    </source>
</evidence>
<name>A0A198A3D1_9BACL</name>
<dbReference type="EMBL" id="LYPB01000082">
    <property type="protein sequence ID" value="OAS15498.1"/>
    <property type="molecule type" value="Genomic_DNA"/>
</dbReference>
<dbReference type="Proteomes" id="UP000078454">
    <property type="component" value="Unassembled WGS sequence"/>
</dbReference>
<gene>
    <name evidence="2" type="ORF">A8708_13845</name>
</gene>
<dbReference type="PANTHER" id="PTHR45856">
    <property type="entry name" value="ALPHA/BETA-HYDROLASES SUPERFAMILY PROTEIN"/>
    <property type="match status" value="1"/>
</dbReference>
<dbReference type="Pfam" id="PF01764">
    <property type="entry name" value="Lipase_3"/>
    <property type="match status" value="1"/>
</dbReference>